<dbReference type="InterPro" id="IPR046906">
    <property type="entry name" value="Mab-21_HhH/H2TH-like"/>
</dbReference>
<name>A0A8D0FFB5_STROC</name>
<evidence type="ECO:0000256" key="8">
    <source>
        <dbReference type="SAM" id="SignalP"/>
    </source>
</evidence>
<dbReference type="Pfam" id="PF20266">
    <property type="entry name" value="Mab-21_C"/>
    <property type="match status" value="1"/>
</dbReference>
<comment type="subcellular location">
    <subcellularLocation>
        <location evidence="1">Membrane</location>
        <topology evidence="1">Single-pass type I membrane protein</topology>
    </subcellularLocation>
</comment>
<dbReference type="AlphaFoldDB" id="A0A8D0FFB5"/>
<dbReference type="PRINTS" id="PR02107">
    <property type="entry name" value="INOS145TPRIP"/>
</dbReference>
<feature type="domain" description="Mab-21-like HhH/H2TH-like" evidence="9">
    <location>
        <begin position="404"/>
        <end position="459"/>
    </location>
</feature>
<evidence type="ECO:0000256" key="1">
    <source>
        <dbReference type="ARBA" id="ARBA00004479"/>
    </source>
</evidence>
<keyword evidence="4 8" id="KW-0732">Signal</keyword>
<evidence type="ECO:0000256" key="2">
    <source>
        <dbReference type="ARBA" id="ARBA00005554"/>
    </source>
</evidence>
<keyword evidence="11" id="KW-1185">Reference proteome</keyword>
<evidence type="ECO:0000256" key="7">
    <source>
        <dbReference type="SAM" id="MobiDB-lite"/>
    </source>
</evidence>
<dbReference type="InterPro" id="IPR026250">
    <property type="entry name" value="ITPRIP-like"/>
</dbReference>
<keyword evidence="5" id="KW-1133">Transmembrane helix</keyword>
<dbReference type="PANTHER" id="PTHR10656:SF40">
    <property type="entry name" value="INOSITOL 1,4,5-TRISPHOSPHATE RECEPTOR-INTERACTING PROTEIN-LIKE 1"/>
    <property type="match status" value="1"/>
</dbReference>
<evidence type="ECO:0000256" key="5">
    <source>
        <dbReference type="ARBA" id="ARBA00022989"/>
    </source>
</evidence>
<feature type="region of interest" description="Disordered" evidence="7">
    <location>
        <begin position="100"/>
        <end position="134"/>
    </location>
</feature>
<dbReference type="GO" id="GO:0016020">
    <property type="term" value="C:membrane"/>
    <property type="evidence" value="ECO:0007669"/>
    <property type="project" value="UniProtKB-SubCell"/>
</dbReference>
<dbReference type="PANTHER" id="PTHR10656">
    <property type="entry name" value="CELL FATE DETERMINING PROTEIN MAB21-RELATED"/>
    <property type="match status" value="1"/>
</dbReference>
<feature type="signal peptide" evidence="8">
    <location>
        <begin position="1"/>
        <end position="18"/>
    </location>
</feature>
<comment type="similarity">
    <text evidence="2">Belongs to the ITPRIP family.</text>
</comment>
<reference evidence="10" key="1">
    <citation type="submission" date="2025-08" db="UniProtKB">
        <authorList>
            <consortium name="Ensembl"/>
        </authorList>
    </citation>
    <scope>IDENTIFICATION</scope>
</reference>
<evidence type="ECO:0000256" key="6">
    <source>
        <dbReference type="ARBA" id="ARBA00023136"/>
    </source>
</evidence>
<dbReference type="InterPro" id="IPR024810">
    <property type="entry name" value="MAB21L/cGLR"/>
</dbReference>
<sequence length="511" mass="58660">MDVKQLLTLFVQLHLVADELDEDTCERMQQHGARLSQAMTRSLQELQELQELKQRTQEQSGFAWPARLFAALQQWQFWAIAGLLVLLLGLCWWLRRRSPEVDSSGKESSSSDTEWEEQEELEQEEEESEGEDPAERDLARIFAKRIQWTVQNLAYRSRLVEELVATLVCVFQERFSKSFFPVLQPPIGVGSASECWSPREDDAVYRLLVPLKPPRGHAFHLELGTPGEMPAKQSRVRVELECTCAREQPVRDMLCFLHHPEEELRRNQDPSLLQTLCTGSYLDVQKIALWLQGALSSAWVAVPQSHRYSLKVLPSRRSCKLLLMNASRRTLLIEVIFGVQRGDSDIFLSSQTRESTFTPSTTWPESCAVAEAKFFRHVGTQAPCGSCHLRCLQLCARILVGTGFSTSALKTAVMHLLTTIPLSGWRRRDLLPRLEDIMQYLRRCLEEKCLSHFFFANENVPKEIILLPAFQTAEPLNLFQHLEQDPAAHAQALREFDQLQDRLIRLLFYGE</sequence>
<organism evidence="10 11">
    <name type="scientific">Strix occidentalis caurina</name>
    <name type="common">northern spotted owl</name>
    <dbReference type="NCBI Taxonomy" id="311401"/>
    <lineage>
        <taxon>Eukaryota</taxon>
        <taxon>Metazoa</taxon>
        <taxon>Chordata</taxon>
        <taxon>Craniata</taxon>
        <taxon>Vertebrata</taxon>
        <taxon>Euteleostomi</taxon>
        <taxon>Archelosauria</taxon>
        <taxon>Archosauria</taxon>
        <taxon>Dinosauria</taxon>
        <taxon>Saurischia</taxon>
        <taxon>Theropoda</taxon>
        <taxon>Coelurosauria</taxon>
        <taxon>Aves</taxon>
        <taxon>Neognathae</taxon>
        <taxon>Neoaves</taxon>
        <taxon>Telluraves</taxon>
        <taxon>Strigiformes</taxon>
        <taxon>Strigidae</taxon>
        <taxon>Strix</taxon>
    </lineage>
</organism>
<evidence type="ECO:0000259" key="9">
    <source>
        <dbReference type="Pfam" id="PF20266"/>
    </source>
</evidence>
<protein>
    <recommendedName>
        <fullName evidence="9">Mab-21-like HhH/H2TH-like domain-containing protein</fullName>
    </recommendedName>
</protein>
<feature type="chain" id="PRO_5034776533" description="Mab-21-like HhH/H2TH-like domain-containing protein" evidence="8">
    <location>
        <begin position="19"/>
        <end position="511"/>
    </location>
</feature>
<dbReference type="Proteomes" id="UP000694551">
    <property type="component" value="Unplaced"/>
</dbReference>
<accession>A0A8D0FFB5</accession>
<evidence type="ECO:0000256" key="3">
    <source>
        <dbReference type="ARBA" id="ARBA00022692"/>
    </source>
</evidence>
<dbReference type="Ensembl" id="ENSSOCT00000014559.1">
    <property type="protein sequence ID" value="ENSSOCP00000014182.1"/>
    <property type="gene ID" value="ENSSOCG00000010747.1"/>
</dbReference>
<dbReference type="Gene3D" id="1.10.1410.40">
    <property type="match status" value="1"/>
</dbReference>
<evidence type="ECO:0000256" key="4">
    <source>
        <dbReference type="ARBA" id="ARBA00022729"/>
    </source>
</evidence>
<evidence type="ECO:0000313" key="10">
    <source>
        <dbReference type="Ensembl" id="ENSSOCP00000014182.1"/>
    </source>
</evidence>
<dbReference type="SMART" id="SM01265">
    <property type="entry name" value="Mab-21"/>
    <property type="match status" value="1"/>
</dbReference>
<feature type="compositionally biased region" description="Acidic residues" evidence="7">
    <location>
        <begin position="113"/>
        <end position="132"/>
    </location>
</feature>
<keyword evidence="6" id="KW-0472">Membrane</keyword>
<proteinExistence type="inferred from homology"/>
<reference evidence="10" key="2">
    <citation type="submission" date="2025-09" db="UniProtKB">
        <authorList>
            <consortium name="Ensembl"/>
        </authorList>
    </citation>
    <scope>IDENTIFICATION</scope>
</reference>
<evidence type="ECO:0000313" key="11">
    <source>
        <dbReference type="Proteomes" id="UP000694551"/>
    </source>
</evidence>
<keyword evidence="3" id="KW-0812">Transmembrane</keyword>